<keyword evidence="1" id="KW-0732">Signal</keyword>
<sequence length="66" mass="7212">MDPTRTAARQRLWRCPACALWIALLLHRVADLSASGSEFAQDPSVLGATSWNGSNNGPFFIRLEAP</sequence>
<dbReference type="AlphaFoldDB" id="A0AA88SFJ7"/>
<comment type="caution">
    <text evidence="2">The sequence shown here is derived from an EMBL/GenBank/DDBJ whole genome shotgun (WGS) entry which is preliminary data.</text>
</comment>
<feature type="signal peptide" evidence="1">
    <location>
        <begin position="1"/>
        <end position="34"/>
    </location>
</feature>
<dbReference type="Proteomes" id="UP001187415">
    <property type="component" value="Unassembled WGS sequence"/>
</dbReference>
<keyword evidence="3" id="KW-1185">Reference proteome</keyword>
<gene>
    <name evidence="2" type="ORF">Q5P01_015725</name>
</gene>
<feature type="chain" id="PRO_5041730830" evidence="1">
    <location>
        <begin position="35"/>
        <end position="66"/>
    </location>
</feature>
<reference evidence="2" key="1">
    <citation type="submission" date="2023-07" db="EMBL/GenBank/DDBJ databases">
        <title>Chromosome-level Genome Assembly of Striped Snakehead (Channa striata).</title>
        <authorList>
            <person name="Liu H."/>
        </authorList>
    </citation>
    <scope>NUCLEOTIDE SEQUENCE</scope>
    <source>
        <strain evidence="2">Gz</strain>
        <tissue evidence="2">Muscle</tissue>
    </source>
</reference>
<evidence type="ECO:0000313" key="3">
    <source>
        <dbReference type="Proteomes" id="UP001187415"/>
    </source>
</evidence>
<evidence type="ECO:0000256" key="1">
    <source>
        <dbReference type="SAM" id="SignalP"/>
    </source>
</evidence>
<dbReference type="EMBL" id="JAUPFM010000012">
    <property type="protein sequence ID" value="KAK2835241.1"/>
    <property type="molecule type" value="Genomic_DNA"/>
</dbReference>
<proteinExistence type="predicted"/>
<organism evidence="2 3">
    <name type="scientific">Channa striata</name>
    <name type="common">Snakehead murrel</name>
    <name type="synonym">Ophicephalus striatus</name>
    <dbReference type="NCBI Taxonomy" id="64152"/>
    <lineage>
        <taxon>Eukaryota</taxon>
        <taxon>Metazoa</taxon>
        <taxon>Chordata</taxon>
        <taxon>Craniata</taxon>
        <taxon>Vertebrata</taxon>
        <taxon>Euteleostomi</taxon>
        <taxon>Actinopterygii</taxon>
        <taxon>Neopterygii</taxon>
        <taxon>Teleostei</taxon>
        <taxon>Neoteleostei</taxon>
        <taxon>Acanthomorphata</taxon>
        <taxon>Anabantaria</taxon>
        <taxon>Anabantiformes</taxon>
        <taxon>Channoidei</taxon>
        <taxon>Channidae</taxon>
        <taxon>Channa</taxon>
    </lineage>
</organism>
<accession>A0AA88SFJ7</accession>
<protein>
    <submittedName>
        <fullName evidence="2">Uncharacterized protein</fullName>
    </submittedName>
</protein>
<name>A0AA88SFJ7_CHASR</name>
<evidence type="ECO:0000313" key="2">
    <source>
        <dbReference type="EMBL" id="KAK2835241.1"/>
    </source>
</evidence>